<dbReference type="Pfam" id="PF16822">
    <property type="entry name" value="ALGX"/>
    <property type="match status" value="1"/>
</dbReference>
<dbReference type="EMBL" id="JPUA01000034">
    <property type="protein sequence ID" value="OWV29274.1"/>
    <property type="molecule type" value="Genomic_DNA"/>
</dbReference>
<proteinExistence type="predicted"/>
<dbReference type="GO" id="GO:0042597">
    <property type="term" value="C:periplasmic space"/>
    <property type="evidence" value="ECO:0007669"/>
    <property type="project" value="UniProtKB-SubCell"/>
</dbReference>
<evidence type="ECO:0000259" key="7">
    <source>
        <dbReference type="Pfam" id="PF16822"/>
    </source>
</evidence>
<protein>
    <recommendedName>
        <fullName evidence="7">AlgX/AlgJ SGNH hydrolase-like domain-containing protein</fullName>
    </recommendedName>
</protein>
<evidence type="ECO:0000256" key="1">
    <source>
        <dbReference type="ARBA" id="ARBA00004418"/>
    </source>
</evidence>
<dbReference type="UniPathway" id="UPA00286"/>
<reference evidence="8 9" key="1">
    <citation type="submission" date="2014-08" db="EMBL/GenBank/DDBJ databases">
        <title>Draft genome sequence of a novel L-asparaginase producing marine bacterium, Halomonas campaniensis.</title>
        <authorList>
            <person name="Sundarakrishnan B."/>
            <person name="Moushumi Priya A."/>
            <person name="Raman G."/>
            <person name="Sakthivel N."/>
            <person name="Park S."/>
            <person name="Jayachandran S."/>
        </authorList>
    </citation>
    <scope>NUCLEOTIDE SEQUENCE [LARGE SCALE GENOMIC DNA]</scope>
    <source>
        <strain evidence="8 9">SK03</strain>
    </source>
</reference>
<dbReference type="Proteomes" id="UP000197334">
    <property type="component" value="Unassembled WGS sequence"/>
</dbReference>
<keyword evidence="4" id="KW-0732">Signal</keyword>
<dbReference type="AlphaFoldDB" id="A0A246RYM2"/>
<comment type="pathway">
    <text evidence="2">Glycan biosynthesis; alginate biosynthesis.</text>
</comment>
<evidence type="ECO:0000313" key="8">
    <source>
        <dbReference type="EMBL" id="OWV29274.1"/>
    </source>
</evidence>
<organism evidence="8 9">
    <name type="scientific">Halomonas campaniensis</name>
    <dbReference type="NCBI Taxonomy" id="213554"/>
    <lineage>
        <taxon>Bacteria</taxon>
        <taxon>Pseudomonadati</taxon>
        <taxon>Pseudomonadota</taxon>
        <taxon>Gammaproteobacteria</taxon>
        <taxon>Oceanospirillales</taxon>
        <taxon>Halomonadaceae</taxon>
        <taxon>Halomonas</taxon>
    </lineage>
</organism>
<keyword evidence="6" id="KW-0016">Alginate biosynthesis</keyword>
<comment type="subcellular location">
    <subcellularLocation>
        <location evidence="1">Periplasm</location>
    </subcellularLocation>
</comment>
<evidence type="ECO:0000256" key="6">
    <source>
        <dbReference type="ARBA" id="ARBA00022841"/>
    </source>
</evidence>
<comment type="caution">
    <text evidence="8">The sequence shown here is derived from an EMBL/GenBank/DDBJ whole genome shotgun (WGS) entry which is preliminary data.</text>
</comment>
<dbReference type="GO" id="GO:0042121">
    <property type="term" value="P:alginic acid biosynthetic process"/>
    <property type="evidence" value="ECO:0007669"/>
    <property type="project" value="UniProtKB-UniPathway"/>
</dbReference>
<dbReference type="GO" id="GO:0016740">
    <property type="term" value="F:transferase activity"/>
    <property type="evidence" value="ECO:0007669"/>
    <property type="project" value="UniProtKB-KW"/>
</dbReference>
<accession>A0A246RYM2</accession>
<keyword evidence="5" id="KW-0574">Periplasm</keyword>
<keyword evidence="3" id="KW-0808">Transferase</keyword>
<name>A0A246RYM2_9GAMM</name>
<evidence type="ECO:0000313" key="9">
    <source>
        <dbReference type="Proteomes" id="UP000197334"/>
    </source>
</evidence>
<dbReference type="InterPro" id="IPR031811">
    <property type="entry name" value="ALGX/ALGJ_SGNH-like"/>
</dbReference>
<evidence type="ECO:0000256" key="4">
    <source>
        <dbReference type="ARBA" id="ARBA00022729"/>
    </source>
</evidence>
<keyword evidence="9" id="KW-1185">Reference proteome</keyword>
<evidence type="ECO:0000256" key="3">
    <source>
        <dbReference type="ARBA" id="ARBA00022679"/>
    </source>
</evidence>
<feature type="domain" description="AlgX/AlgJ SGNH hydrolase-like" evidence="7">
    <location>
        <begin position="193"/>
        <end position="357"/>
    </location>
</feature>
<evidence type="ECO:0000256" key="5">
    <source>
        <dbReference type="ARBA" id="ARBA00022764"/>
    </source>
</evidence>
<evidence type="ECO:0000256" key="2">
    <source>
        <dbReference type="ARBA" id="ARBA00005182"/>
    </source>
</evidence>
<dbReference type="OrthoDB" id="7981249at2"/>
<gene>
    <name evidence="8" type="ORF">JI62_16960</name>
</gene>
<sequence length="504" mass="56974">MSTWPIFMGLIKRSYSQLWTVSLRMIENLTFKNRALKNQWEMPVIRFARFVKRFVGRDTMNRYTPGLRWHLDFPDAQRLPWLLPGGWVVQGWVVLPEALAEWVGKAEIIAQWNKTFELCHPLTVRRPDVIEALFGAADESHPQVQCGFRFTVPHRLEQFSLFLRLGDMQFPLSQVDIPSGVHLDEAPPPSLKVLEGKQGWLFLDNDTNGSVDQYRGRLRLTAGGVEQWQQYLQGVDQLAETAEAAHAVLVAPSKESVMGPSYHPFAEGGNGPIQQLMALPEARNIVYPQALLTQLGDEAFIRTDSHWSQQGAMVAAKALATALGLDSQAVNAVFAEDEYVQRKIVGDLGNKFTPERHCNVEMLRSFSYMKYRYYDNGLPNFGRLSVLVNDQALMPGVCLLFGSSSSYSMLNYLCRLFQQVVFVHSAGSLDPELAKAVKPAYLVVQTNARFMVQVPEVDQSLLKLIDEKRARLSEDEWIVVAKRKVSVAHDDALINKLNLTPWLV</sequence>